<evidence type="ECO:0000313" key="10">
    <source>
        <dbReference type="Proteomes" id="UP000005096"/>
    </source>
</evidence>
<dbReference type="SUPFAM" id="SSF102114">
    <property type="entry name" value="Radical SAM enzymes"/>
    <property type="match status" value="1"/>
</dbReference>
<evidence type="ECO:0000256" key="6">
    <source>
        <dbReference type="HAMAP-Rule" id="MF_01251"/>
    </source>
</evidence>
<dbReference type="GO" id="GO:0003824">
    <property type="term" value="F:catalytic activity"/>
    <property type="evidence" value="ECO:0007669"/>
    <property type="project" value="InterPro"/>
</dbReference>
<dbReference type="GO" id="GO:0005506">
    <property type="term" value="F:iron ion binding"/>
    <property type="evidence" value="ECO:0007669"/>
    <property type="project" value="UniProtKB-UniRule"/>
</dbReference>
<keyword evidence="1 6" id="KW-0004">4Fe-4S</keyword>
<dbReference type="eggNOG" id="COG1032">
    <property type="taxonomic scope" value="Bacteria"/>
</dbReference>
<dbReference type="InterPro" id="IPR024560">
    <property type="entry name" value="UPF0313_C"/>
</dbReference>
<dbReference type="InterPro" id="IPR006638">
    <property type="entry name" value="Elp3/MiaA/NifB-like_rSAM"/>
</dbReference>
<evidence type="ECO:0000259" key="8">
    <source>
        <dbReference type="PROSITE" id="PS51918"/>
    </source>
</evidence>
<evidence type="ECO:0000256" key="4">
    <source>
        <dbReference type="ARBA" id="ARBA00023004"/>
    </source>
</evidence>
<evidence type="ECO:0000256" key="7">
    <source>
        <dbReference type="SAM" id="MobiDB-lite"/>
    </source>
</evidence>
<dbReference type="SFLD" id="SFLDS00029">
    <property type="entry name" value="Radical_SAM"/>
    <property type="match status" value="1"/>
</dbReference>
<reference evidence="9 10" key="1">
    <citation type="journal article" date="2010" name="Stand. Genomic Sci.">
        <title>Non-contiguous finished genome sequence of Aminomonas paucivorans type strain (GLU-3).</title>
        <authorList>
            <person name="Pitluck S."/>
            <person name="Yasawong M."/>
            <person name="Held B."/>
            <person name="Lapidus A."/>
            <person name="Nolan M."/>
            <person name="Copeland A."/>
            <person name="Lucas S."/>
            <person name="Del Rio T.G."/>
            <person name="Tice H."/>
            <person name="Cheng J.F."/>
            <person name="Chertkov O."/>
            <person name="Goodwin L."/>
            <person name="Tapia R."/>
            <person name="Han C."/>
            <person name="Liolios K."/>
            <person name="Ivanova N."/>
            <person name="Mavromatis K."/>
            <person name="Ovchinnikova G."/>
            <person name="Pati A."/>
            <person name="Chen A."/>
            <person name="Palaniappan K."/>
            <person name="Land M."/>
            <person name="Hauser L."/>
            <person name="Chang Y.J."/>
            <person name="Jeffries C.D."/>
            <person name="Pukall R."/>
            <person name="Spring S."/>
            <person name="Rohde M."/>
            <person name="Sikorski J."/>
            <person name="Goker M."/>
            <person name="Woyke T."/>
            <person name="Bristow J."/>
            <person name="Eisen J.A."/>
            <person name="Markowitz V."/>
            <person name="Hugenholtz P."/>
            <person name="Kyrpides N.C."/>
            <person name="Klenk H.P."/>
        </authorList>
    </citation>
    <scope>NUCLEOTIDE SEQUENCE [LARGE SCALE GENOMIC DNA]</scope>
    <source>
        <strain evidence="9 10">DSM 12260</strain>
    </source>
</reference>
<dbReference type="NCBIfam" id="TIGR03904">
    <property type="entry name" value="SAM_YgiQ"/>
    <property type="match status" value="1"/>
</dbReference>
<keyword evidence="10" id="KW-1185">Reference proteome</keyword>
<keyword evidence="5 6" id="KW-0411">Iron-sulfur</keyword>
<dbReference type="InterPro" id="IPR013704">
    <property type="entry name" value="UPF0313_N"/>
</dbReference>
<proteinExistence type="inferred from homology"/>
<protein>
    <submittedName>
        <fullName evidence="9">Radical SAM domain protein</fullName>
    </submittedName>
</protein>
<accession>E3CVF4</accession>
<dbReference type="SFLD" id="SFLDG01069">
    <property type="entry name" value="UPF0313"/>
    <property type="match status" value="1"/>
</dbReference>
<dbReference type="STRING" id="584708.Apau_0782"/>
<gene>
    <name evidence="9" type="ORF">Apau_0782</name>
</gene>
<dbReference type="Pfam" id="PF11842">
    <property type="entry name" value="DUF3362"/>
    <property type="match status" value="1"/>
</dbReference>
<dbReference type="RefSeq" id="WP_006300377.1">
    <property type="nucleotide sequence ID" value="NZ_CM001022.1"/>
</dbReference>
<feature type="domain" description="Radical SAM core" evidence="8">
    <location>
        <begin position="310"/>
        <end position="582"/>
    </location>
</feature>
<feature type="binding site" evidence="6">
    <location>
        <position position="328"/>
    </location>
    <ligand>
        <name>[4Fe-4S] cluster</name>
        <dbReference type="ChEBI" id="CHEBI:49883"/>
        <note>4Fe-4S-S-AdoMet</note>
    </ligand>
</feature>
<dbReference type="PANTHER" id="PTHR32331:SF0">
    <property type="entry name" value="UPF0313 PROTEIN YGIQ"/>
    <property type="match status" value="1"/>
</dbReference>
<name>E3CVF4_9BACT</name>
<keyword evidence="2 6" id="KW-0949">S-adenosyl-L-methionine</keyword>
<dbReference type="OrthoDB" id="9803479at2"/>
<dbReference type="InterPro" id="IPR023404">
    <property type="entry name" value="rSAM_horseshoe"/>
</dbReference>
<dbReference type="InterPro" id="IPR007197">
    <property type="entry name" value="rSAM"/>
</dbReference>
<evidence type="ECO:0000256" key="5">
    <source>
        <dbReference type="ARBA" id="ARBA00023014"/>
    </source>
</evidence>
<dbReference type="AlphaFoldDB" id="E3CVF4"/>
<feature type="binding site" evidence="6">
    <location>
        <position position="324"/>
    </location>
    <ligand>
        <name>[4Fe-4S] cluster</name>
        <dbReference type="ChEBI" id="CHEBI:49883"/>
        <note>4Fe-4S-S-AdoMet</note>
    </ligand>
</feature>
<comment type="similarity">
    <text evidence="6">Belongs to the UPF0313 family.</text>
</comment>
<dbReference type="InterPro" id="IPR022946">
    <property type="entry name" value="UPF0313"/>
</dbReference>
<feature type="compositionally biased region" description="Basic and acidic residues" evidence="7">
    <location>
        <begin position="611"/>
        <end position="623"/>
    </location>
</feature>
<evidence type="ECO:0000313" key="9">
    <source>
        <dbReference type="EMBL" id="EFQ23210.1"/>
    </source>
</evidence>
<feature type="region of interest" description="Disordered" evidence="7">
    <location>
        <begin position="1"/>
        <end position="29"/>
    </location>
</feature>
<evidence type="ECO:0000256" key="2">
    <source>
        <dbReference type="ARBA" id="ARBA00022691"/>
    </source>
</evidence>
<dbReference type="Gene3D" id="3.80.30.20">
    <property type="entry name" value="tm_1862 like domain"/>
    <property type="match status" value="1"/>
</dbReference>
<keyword evidence="4 6" id="KW-0408">Iron</keyword>
<dbReference type="HOGENOM" id="CLU_018288_2_0_0"/>
<dbReference type="GO" id="GO:0051539">
    <property type="term" value="F:4 iron, 4 sulfur cluster binding"/>
    <property type="evidence" value="ECO:0007669"/>
    <property type="project" value="UniProtKB-KW"/>
</dbReference>
<feature type="binding site" evidence="6">
    <location>
        <position position="331"/>
    </location>
    <ligand>
        <name>[4Fe-4S] cluster</name>
        <dbReference type="ChEBI" id="CHEBI:49883"/>
        <note>4Fe-4S-S-AdoMet</note>
    </ligand>
</feature>
<evidence type="ECO:0000256" key="3">
    <source>
        <dbReference type="ARBA" id="ARBA00022723"/>
    </source>
</evidence>
<dbReference type="HAMAP" id="MF_01251">
    <property type="entry name" value="UPF0313"/>
    <property type="match status" value="1"/>
</dbReference>
<sequence>MGRVTRSPALPSRGAPADPSRFLPTSPGEMAARGWDRPDFLLVSGDAYVDHSSFGPAVVGRFLESLGFRVALLPQPDWHTPEPFASLGRPRLAALVTAGNLDSLVCHFTAEKKRRRRDEFSPGGEPGHRPDRATLVYCNRIRELWKDLPLIVGGIEASLRRLAHYDYWSDEVRRSLLVDCRADLLVYGMGEVPLERIARGLEEGRPVESLREVPGTCYRVKGDGVPPEAVRLPSYDAVRGDGRIFCDAFRLASEEQDPFRGRPLAQDQGAWWVVQNPPAPPLSPEELDRVYELPFTGEAHPRYSDAGVPALEEVRFSLTSHRGCFGDCSFCALSLHQGRRIQRRTIPSLIREATALTERRDFKGTLHDVGGPTANFRVPPCEKARRDGPCRGRTCLGPSPCPNLRADHRDYRELLRRLRSLPGVRKVFVRSGLRYDYLLLDPDGSFLEDLCAHHVSGQLRIAPEHASDAVTARMNKPGREVLERFMERFAETNRKLGKDQYLVYYFMTSHPGCTLTDAVELAEFLHRRRIRPREVQDFTPTPGSRSTCMYHTGLDPLTGEPVHVPRGRERHLQRALVQYWMPENASLVREALRAAGREDLIGTAPRCLVPPEERRRAGKDDGSGSRGPGTRPRRHP</sequence>
<evidence type="ECO:0000256" key="1">
    <source>
        <dbReference type="ARBA" id="ARBA00022485"/>
    </source>
</evidence>
<dbReference type="Pfam" id="PF08497">
    <property type="entry name" value="Radical_SAM_N"/>
    <property type="match status" value="1"/>
</dbReference>
<feature type="region of interest" description="Disordered" evidence="7">
    <location>
        <begin position="604"/>
        <end position="636"/>
    </location>
</feature>
<dbReference type="SMART" id="SM00729">
    <property type="entry name" value="Elp3"/>
    <property type="match status" value="1"/>
</dbReference>
<organism evidence="9 10">
    <name type="scientific">Aminomonas paucivorans DSM 12260</name>
    <dbReference type="NCBI Taxonomy" id="584708"/>
    <lineage>
        <taxon>Bacteria</taxon>
        <taxon>Thermotogati</taxon>
        <taxon>Synergistota</taxon>
        <taxon>Synergistia</taxon>
        <taxon>Synergistales</taxon>
        <taxon>Synergistaceae</taxon>
        <taxon>Aminomonas</taxon>
    </lineage>
</organism>
<comment type="cofactor">
    <cofactor evidence="6">
        <name>[4Fe-4S] cluster</name>
        <dbReference type="ChEBI" id="CHEBI:49883"/>
    </cofactor>
    <text evidence="6">Binds 1 [4Fe-4S] cluster. The cluster is coordinated with 3 cysteines and an exchangeable S-adenosyl-L-methionine.</text>
</comment>
<dbReference type="Proteomes" id="UP000005096">
    <property type="component" value="Chromosome"/>
</dbReference>
<keyword evidence="3 6" id="KW-0479">Metal-binding</keyword>
<dbReference type="PROSITE" id="PS51918">
    <property type="entry name" value="RADICAL_SAM"/>
    <property type="match status" value="1"/>
</dbReference>
<dbReference type="EMBL" id="CM001022">
    <property type="protein sequence ID" value="EFQ23210.1"/>
    <property type="molecule type" value="Genomic_DNA"/>
</dbReference>
<dbReference type="PANTHER" id="PTHR32331">
    <property type="entry name" value="UPF0313 PROTEIN YGIQ"/>
    <property type="match status" value="1"/>
</dbReference>
<dbReference type="InterPro" id="IPR058240">
    <property type="entry name" value="rSAM_sf"/>
</dbReference>
<dbReference type="SFLD" id="SFLDG01082">
    <property type="entry name" value="B12-binding_domain_containing"/>
    <property type="match status" value="1"/>
</dbReference>
<dbReference type="PaxDb" id="584708-Apau_0782"/>